<evidence type="ECO:0000313" key="11">
    <source>
        <dbReference type="Proteomes" id="UP001148838"/>
    </source>
</evidence>
<comment type="subcellular location">
    <subcellularLocation>
        <location evidence="1">Cell membrane</location>
        <topology evidence="1">Multi-pass membrane protein</topology>
    </subcellularLocation>
</comment>
<feature type="compositionally biased region" description="Basic and acidic residues" evidence="8">
    <location>
        <begin position="1"/>
        <end position="17"/>
    </location>
</feature>
<dbReference type="Gene3D" id="3.30.420.10">
    <property type="entry name" value="Ribonuclease H-like superfamily/Ribonuclease H"/>
    <property type="match status" value="1"/>
</dbReference>
<dbReference type="InterPro" id="IPR009318">
    <property type="entry name" value="Gustatory_rcpt"/>
</dbReference>
<evidence type="ECO:0000256" key="9">
    <source>
        <dbReference type="SAM" id="Phobius"/>
    </source>
</evidence>
<comment type="similarity">
    <text evidence="2">Belongs to the insect chemoreceptor superfamily. Gustatory receptor (GR) family. Gr5a subfamily.</text>
</comment>
<feature type="transmembrane region" description="Helical" evidence="9">
    <location>
        <begin position="197"/>
        <end position="215"/>
    </location>
</feature>
<evidence type="ECO:0000256" key="7">
    <source>
        <dbReference type="ARBA" id="ARBA00023170"/>
    </source>
</evidence>
<evidence type="ECO:0000256" key="1">
    <source>
        <dbReference type="ARBA" id="ARBA00004651"/>
    </source>
</evidence>
<sequence length="734" mass="84967">MASHSFKETPKKKFGEVRRRKSKKQIIKSITLPELQNNKERNHENECQKNDTKFSANSKPPLRKTLSNNVNGIVSDGCNNNRINANGKTKDLKLQDAVIDVGADIFQSEQIEEESFHTAIRPILTLIQFAGLMPVRGIWDPTPKSLHFQHSSIRTALSVLLLLSFAVLEILAIKYTASVVTSNGSQTLSKVWEATRGTIIYGNAMLSICIFLRLASHWKDLMRQWHNTEEKLKQWPFPRLSKRFIIITAAIIFPSLITHILSTLVYLRINFYPEQKYFCTILLRNEPNSSDTFEKYSVLSNFYIFDGIIDYRVWIALPVNILSRFGILIWVVSDIFIILVSIGLSERFTQFNWRAKDAMSKKMVPADWKSLRNHFNLVTDLVRAVDREVSGLILLSFVRNLCRICLMFSKIVIQRSVNYATMMTRMLLSSTCEEQRSVVRFLWAKGHNPSEIHRDMCGVYGENCMDCNISRWCTFFADDRENLCDSSRSGRPVTAATQHNVTGTEAAIFNDRRIQLRTLSQQFNISHDAVYDIVHDTLKFHEVSARWVPKNLTDDHKGQRMMICLDHLRRYAAEGHDFLKGIVTGDEFLEYQYTPETQQPLWSGNMLFPQGTEIKVIRKIFGAKRDEVTGEWRKLHNAELHALYSSPDIIRNIKSRRLRWAGHVFMGESRNAYRVLVGRPAGKRPLGRPRRRWEDNIKMDLREVGYDGRDWINLAQDRDRWRAYVVAAMNLRVP</sequence>
<keyword evidence="11" id="KW-1185">Reference proteome</keyword>
<dbReference type="PANTHER" id="PTHR21421">
    <property type="entry name" value="GUSTATORY RECEPTOR"/>
    <property type="match status" value="1"/>
</dbReference>
<evidence type="ECO:0000256" key="3">
    <source>
        <dbReference type="ARBA" id="ARBA00022475"/>
    </source>
</evidence>
<dbReference type="PANTHER" id="PTHR21421:SF29">
    <property type="entry name" value="GUSTATORY RECEPTOR 5A FOR TREHALOSE-RELATED"/>
    <property type="match status" value="1"/>
</dbReference>
<keyword evidence="5 9" id="KW-1133">Transmembrane helix</keyword>
<feature type="transmembrane region" description="Helical" evidence="9">
    <location>
        <begin position="156"/>
        <end position="177"/>
    </location>
</feature>
<keyword evidence="6 9" id="KW-0472">Membrane</keyword>
<dbReference type="EMBL" id="JAJSOF020000038">
    <property type="protein sequence ID" value="KAJ4427651.1"/>
    <property type="molecule type" value="Genomic_DNA"/>
</dbReference>
<evidence type="ECO:0000256" key="2">
    <source>
        <dbReference type="ARBA" id="ARBA00005327"/>
    </source>
</evidence>
<proteinExistence type="inferred from homology"/>
<reference evidence="10 11" key="1">
    <citation type="journal article" date="2022" name="Allergy">
        <title>Genome assembly and annotation of Periplaneta americana reveal a comprehensive cockroach allergen profile.</title>
        <authorList>
            <person name="Wang L."/>
            <person name="Xiong Q."/>
            <person name="Saelim N."/>
            <person name="Wang L."/>
            <person name="Nong W."/>
            <person name="Wan A.T."/>
            <person name="Shi M."/>
            <person name="Liu X."/>
            <person name="Cao Q."/>
            <person name="Hui J.H.L."/>
            <person name="Sookrung N."/>
            <person name="Leung T.F."/>
            <person name="Tungtrongchitr A."/>
            <person name="Tsui S.K.W."/>
        </authorList>
    </citation>
    <scope>NUCLEOTIDE SEQUENCE [LARGE SCALE GENOMIC DNA]</scope>
    <source>
        <strain evidence="10">PWHHKU_190912</strain>
    </source>
</reference>
<keyword evidence="7" id="KW-0675">Receptor</keyword>
<feature type="region of interest" description="Disordered" evidence="8">
    <location>
        <begin position="1"/>
        <end position="68"/>
    </location>
</feature>
<dbReference type="Proteomes" id="UP001148838">
    <property type="component" value="Unassembled WGS sequence"/>
</dbReference>
<keyword evidence="4 9" id="KW-0812">Transmembrane</keyword>
<dbReference type="InterPro" id="IPR036397">
    <property type="entry name" value="RNaseH_sf"/>
</dbReference>
<organism evidence="10 11">
    <name type="scientific">Periplaneta americana</name>
    <name type="common">American cockroach</name>
    <name type="synonym">Blatta americana</name>
    <dbReference type="NCBI Taxonomy" id="6978"/>
    <lineage>
        <taxon>Eukaryota</taxon>
        <taxon>Metazoa</taxon>
        <taxon>Ecdysozoa</taxon>
        <taxon>Arthropoda</taxon>
        <taxon>Hexapoda</taxon>
        <taxon>Insecta</taxon>
        <taxon>Pterygota</taxon>
        <taxon>Neoptera</taxon>
        <taxon>Polyneoptera</taxon>
        <taxon>Dictyoptera</taxon>
        <taxon>Blattodea</taxon>
        <taxon>Blattoidea</taxon>
        <taxon>Blattidae</taxon>
        <taxon>Blattinae</taxon>
        <taxon>Periplaneta</taxon>
    </lineage>
</organism>
<evidence type="ECO:0000256" key="5">
    <source>
        <dbReference type="ARBA" id="ARBA00022989"/>
    </source>
</evidence>
<feature type="transmembrane region" description="Helical" evidence="9">
    <location>
        <begin position="321"/>
        <end position="344"/>
    </location>
</feature>
<evidence type="ECO:0000313" key="10">
    <source>
        <dbReference type="EMBL" id="KAJ4427651.1"/>
    </source>
</evidence>
<dbReference type="Pfam" id="PF06151">
    <property type="entry name" value="Trehalose_recp"/>
    <property type="match status" value="1"/>
</dbReference>
<feature type="transmembrane region" description="Helical" evidence="9">
    <location>
        <begin position="244"/>
        <end position="267"/>
    </location>
</feature>
<evidence type="ECO:0000256" key="6">
    <source>
        <dbReference type="ARBA" id="ARBA00023136"/>
    </source>
</evidence>
<feature type="compositionally biased region" description="Basic and acidic residues" evidence="8">
    <location>
        <begin position="37"/>
        <end position="52"/>
    </location>
</feature>
<protein>
    <submittedName>
        <fullName evidence="10">Uncharacterized protein</fullName>
    </submittedName>
</protein>
<gene>
    <name evidence="10" type="ORF">ANN_25299</name>
</gene>
<evidence type="ECO:0000256" key="4">
    <source>
        <dbReference type="ARBA" id="ARBA00022692"/>
    </source>
</evidence>
<name>A0ABQ8S148_PERAM</name>
<accession>A0ABQ8S148</accession>
<comment type="caution">
    <text evidence="10">The sequence shown here is derived from an EMBL/GenBank/DDBJ whole genome shotgun (WGS) entry which is preliminary data.</text>
</comment>
<evidence type="ECO:0000256" key="8">
    <source>
        <dbReference type="SAM" id="MobiDB-lite"/>
    </source>
</evidence>
<keyword evidence="3" id="KW-1003">Cell membrane</keyword>